<dbReference type="SUPFAM" id="SSF52540">
    <property type="entry name" value="P-loop containing nucleoside triphosphate hydrolases"/>
    <property type="match status" value="1"/>
</dbReference>
<keyword evidence="8" id="KW-0653">Protein transport</keyword>
<keyword evidence="4" id="KW-0813">Transport</keyword>
<dbReference type="EMBL" id="JBGEWD010000001">
    <property type="protein sequence ID" value="MEY7998701.1"/>
    <property type="molecule type" value="Genomic_DNA"/>
</dbReference>
<dbReference type="InterPro" id="IPR027417">
    <property type="entry name" value="P-loop_NTPase"/>
</dbReference>
<evidence type="ECO:0000256" key="5">
    <source>
        <dbReference type="ARBA" id="ARBA00022475"/>
    </source>
</evidence>
<keyword evidence="7" id="KW-1005">Bacterial flagellum biogenesis</keyword>
<feature type="domain" description="SRP54-type proteins GTP-binding" evidence="15">
    <location>
        <begin position="197"/>
        <end position="388"/>
    </location>
</feature>
<evidence type="ECO:0000256" key="11">
    <source>
        <dbReference type="ARBA" id="ARBA00023225"/>
    </source>
</evidence>
<dbReference type="CDD" id="cd17873">
    <property type="entry name" value="FlhF"/>
    <property type="match status" value="1"/>
</dbReference>
<keyword evidence="16" id="KW-0282">Flagellum</keyword>
<keyword evidence="9" id="KW-0342">GTP-binding</keyword>
<evidence type="ECO:0000256" key="10">
    <source>
        <dbReference type="ARBA" id="ARBA00023136"/>
    </source>
</evidence>
<protein>
    <recommendedName>
        <fullName evidence="3 13">Flagellar biosynthesis protein FlhF</fullName>
    </recommendedName>
</protein>
<evidence type="ECO:0000256" key="7">
    <source>
        <dbReference type="ARBA" id="ARBA00022795"/>
    </source>
</evidence>
<accession>A0ABV4BIU6</accession>
<evidence type="ECO:0000259" key="15">
    <source>
        <dbReference type="SMART" id="SM00962"/>
    </source>
</evidence>
<dbReference type="RefSeq" id="WP_369702596.1">
    <property type="nucleotide sequence ID" value="NZ_JBGEWD010000001.1"/>
</dbReference>
<evidence type="ECO:0000256" key="3">
    <source>
        <dbReference type="ARBA" id="ARBA00014919"/>
    </source>
</evidence>
<evidence type="ECO:0000256" key="6">
    <source>
        <dbReference type="ARBA" id="ARBA00022741"/>
    </source>
</evidence>
<dbReference type="InterPro" id="IPR047040">
    <property type="entry name" value="FlhF__GTPase_dom"/>
</dbReference>
<evidence type="ECO:0000256" key="4">
    <source>
        <dbReference type="ARBA" id="ARBA00022448"/>
    </source>
</evidence>
<comment type="function">
    <text evidence="12">Necessary for flagellar biosynthesis. May be involved in translocation of the flagellum.</text>
</comment>
<evidence type="ECO:0000313" key="17">
    <source>
        <dbReference type="Proteomes" id="UP001564657"/>
    </source>
</evidence>
<comment type="subcellular location">
    <subcellularLocation>
        <location evidence="1">Cell membrane</location>
        <topology evidence="1">Peripheral membrane protein</topology>
        <orientation evidence="1">Cytoplasmic side</orientation>
    </subcellularLocation>
</comment>
<keyword evidence="5" id="KW-1003">Cell membrane</keyword>
<feature type="domain" description="AAA+ ATPase" evidence="14">
    <location>
        <begin position="196"/>
        <end position="343"/>
    </location>
</feature>
<dbReference type="PANTHER" id="PTHR43134">
    <property type="entry name" value="SIGNAL RECOGNITION PARTICLE RECEPTOR SUBUNIT ALPHA"/>
    <property type="match status" value="1"/>
</dbReference>
<evidence type="ECO:0000256" key="13">
    <source>
        <dbReference type="NCBIfam" id="TIGR03499"/>
    </source>
</evidence>
<evidence type="ECO:0000256" key="8">
    <source>
        <dbReference type="ARBA" id="ARBA00022927"/>
    </source>
</evidence>
<sequence length="393" mass="44297">MIIKKYKVNSMNEAITRIKYELGSEAVIISQRKIRKKGILGFFSKKILEVTAAVDNKKREDNMNYGIKTIKKIVNDGMKNNLLDVDGKDTKAENIDLEQNSTRTNSLYENSIVEKNNDDLIKEVQQMKGMLNKIMSNPYGNVGKSELQLKLENSDLNQNVTKKILSSINIMEDDRKDEEKLKEVVQNMIKVDNKELSNAVVLIGPTGVGKTTTIAKLAGRLALIEKKKIGLITIDTYRIGAVEQLRTYADIMNIPFKVVFTIKDMEKTVQNMKDCDAILIDTTGRNSKNKMQISELRAFIDKIKTDNIHLVISCTTKNRDIDAIINGYSQLNYNDIIITKLDETCTYGSILNILQSAKKPISFVTTGQNVPEDIKTMSSEELTKLVLGEDIIC</sequence>
<evidence type="ECO:0000313" key="16">
    <source>
        <dbReference type="EMBL" id="MEY7998701.1"/>
    </source>
</evidence>
<organism evidence="16 17">
    <name type="scientific">Clostridium moutaii</name>
    <dbReference type="NCBI Taxonomy" id="3240932"/>
    <lineage>
        <taxon>Bacteria</taxon>
        <taxon>Bacillati</taxon>
        <taxon>Bacillota</taxon>
        <taxon>Clostridia</taxon>
        <taxon>Eubacteriales</taxon>
        <taxon>Clostridiaceae</taxon>
        <taxon>Clostridium</taxon>
    </lineage>
</organism>
<proteinExistence type="inferred from homology"/>
<evidence type="ECO:0000256" key="9">
    <source>
        <dbReference type="ARBA" id="ARBA00023134"/>
    </source>
</evidence>
<dbReference type="Pfam" id="PF00448">
    <property type="entry name" value="SRP54"/>
    <property type="match status" value="1"/>
</dbReference>
<keyword evidence="10" id="KW-0472">Membrane</keyword>
<dbReference type="InterPro" id="IPR000897">
    <property type="entry name" value="SRP54_GTPase_dom"/>
</dbReference>
<evidence type="ECO:0000256" key="1">
    <source>
        <dbReference type="ARBA" id="ARBA00004413"/>
    </source>
</evidence>
<dbReference type="SMART" id="SM00382">
    <property type="entry name" value="AAA"/>
    <property type="match status" value="1"/>
</dbReference>
<keyword evidence="17" id="KW-1185">Reference proteome</keyword>
<comment type="caution">
    <text evidence="16">The sequence shown here is derived from an EMBL/GenBank/DDBJ whole genome shotgun (WGS) entry which is preliminary data.</text>
</comment>
<evidence type="ECO:0000256" key="2">
    <source>
        <dbReference type="ARBA" id="ARBA00008531"/>
    </source>
</evidence>
<dbReference type="SMART" id="SM00962">
    <property type="entry name" value="SRP54"/>
    <property type="match status" value="1"/>
</dbReference>
<dbReference type="InterPro" id="IPR020006">
    <property type="entry name" value="FlhF"/>
</dbReference>
<comment type="similarity">
    <text evidence="2">Belongs to the GTP-binding SRP family.</text>
</comment>
<evidence type="ECO:0000256" key="12">
    <source>
        <dbReference type="ARBA" id="ARBA00025337"/>
    </source>
</evidence>
<keyword evidence="16" id="KW-0966">Cell projection</keyword>
<dbReference type="NCBIfam" id="TIGR03499">
    <property type="entry name" value="FlhF"/>
    <property type="match status" value="1"/>
</dbReference>
<gene>
    <name evidence="16" type="primary">flhF</name>
    <name evidence="16" type="ORF">AB8U03_00545</name>
</gene>
<name>A0ABV4BIU6_9CLOT</name>
<reference evidence="16 17" key="1">
    <citation type="submission" date="2024-08" db="EMBL/GenBank/DDBJ databases">
        <title>Clostridium lapicellarii sp. nov., and Clostridium renhuaiense sp. nov., two species isolated from the mud in a fermentation cellar used for producing sauce-flavour Chinese liquors.</title>
        <authorList>
            <person name="Yang F."/>
            <person name="Wang H."/>
            <person name="Chen L.Q."/>
            <person name="Zhou N."/>
            <person name="Lu J.J."/>
            <person name="Pu X.X."/>
            <person name="Wan B."/>
            <person name="Wang L."/>
            <person name="Liu S.J."/>
        </authorList>
    </citation>
    <scope>NUCLEOTIDE SEQUENCE [LARGE SCALE GENOMIC DNA]</scope>
    <source>
        <strain evidence="16 17">MT-5</strain>
    </source>
</reference>
<dbReference type="InterPro" id="IPR003593">
    <property type="entry name" value="AAA+_ATPase"/>
</dbReference>
<keyword evidence="11" id="KW-1006">Bacterial flagellum protein export</keyword>
<dbReference type="Gene3D" id="3.40.50.300">
    <property type="entry name" value="P-loop containing nucleotide triphosphate hydrolases"/>
    <property type="match status" value="1"/>
</dbReference>
<dbReference type="Proteomes" id="UP001564657">
    <property type="component" value="Unassembled WGS sequence"/>
</dbReference>
<keyword evidence="16" id="KW-0969">Cilium</keyword>
<dbReference type="PANTHER" id="PTHR43134:SF3">
    <property type="entry name" value="FLAGELLAR BIOSYNTHESIS PROTEIN FLHF"/>
    <property type="match status" value="1"/>
</dbReference>
<keyword evidence="6" id="KW-0547">Nucleotide-binding</keyword>
<dbReference type="Gene3D" id="1.20.120.1380">
    <property type="entry name" value="Flagellar FlhF biosynthesis protein, N domain"/>
    <property type="match status" value="1"/>
</dbReference>
<evidence type="ECO:0000259" key="14">
    <source>
        <dbReference type="SMART" id="SM00382"/>
    </source>
</evidence>